<evidence type="ECO:0000256" key="8">
    <source>
        <dbReference type="ARBA" id="ARBA00022729"/>
    </source>
</evidence>
<dbReference type="GO" id="GO:0009061">
    <property type="term" value="P:anaerobic respiration"/>
    <property type="evidence" value="ECO:0007669"/>
    <property type="project" value="TreeGrafter"/>
</dbReference>
<feature type="binding site" evidence="13">
    <location>
        <position position="263"/>
    </location>
    <ligand>
        <name>[4Fe-4S] cluster</name>
        <dbReference type="ChEBI" id="CHEBI:49883"/>
        <label>2</label>
    </ligand>
</feature>
<dbReference type="RefSeq" id="WP_013450228.1">
    <property type="nucleotide sequence ID" value="NC_014758.1"/>
</dbReference>
<keyword evidence="9 16" id="KW-0560">Oxidoreductase</keyword>
<feature type="binding site" evidence="13">
    <location>
        <position position="294"/>
    </location>
    <ligand>
        <name>[3Fe-4S] cluster</name>
        <dbReference type="ChEBI" id="CHEBI:21137"/>
    </ligand>
</feature>
<dbReference type="Gene3D" id="4.10.480.10">
    <property type="entry name" value="Cytochrome-c3 hydrogenase, C-terminal domain"/>
    <property type="match status" value="1"/>
</dbReference>
<dbReference type="GO" id="GO:0033748">
    <property type="term" value="F:hydrogenase (acceptor) activity"/>
    <property type="evidence" value="ECO:0007669"/>
    <property type="project" value="UniProtKB-EC"/>
</dbReference>
<dbReference type="NCBIfam" id="TIGR00391">
    <property type="entry name" value="hydA"/>
    <property type="match status" value="1"/>
</dbReference>
<evidence type="ECO:0000256" key="9">
    <source>
        <dbReference type="ARBA" id="ARBA00023002"/>
    </source>
</evidence>
<evidence type="ECO:0000313" key="17">
    <source>
        <dbReference type="Proteomes" id="UP000007039"/>
    </source>
</evidence>
<feature type="binding site" evidence="13">
    <location>
        <position position="191"/>
    </location>
    <ligand>
        <name>[4Fe-4S] cluster</name>
        <dbReference type="ChEBI" id="CHEBI:49883"/>
        <label>1</label>
    </ligand>
</feature>
<evidence type="ECO:0000256" key="12">
    <source>
        <dbReference type="ARBA" id="ARBA00023291"/>
    </source>
</evidence>
<evidence type="ECO:0000256" key="13">
    <source>
        <dbReference type="PIRSR" id="PIRSR000310-1"/>
    </source>
</evidence>
<organism evidence="16 17">
    <name type="scientific">Calditerrivibrio nitroreducens (strain DSM 19672 / NBRC 101217 / Yu37-1)</name>
    <dbReference type="NCBI Taxonomy" id="768670"/>
    <lineage>
        <taxon>Bacteria</taxon>
        <taxon>Pseudomonadati</taxon>
        <taxon>Deferribacterota</taxon>
        <taxon>Deferribacteres</taxon>
        <taxon>Deferribacterales</taxon>
        <taxon>Calditerrivibrionaceae</taxon>
    </lineage>
</organism>
<dbReference type="GO" id="GO:0044569">
    <property type="term" value="C:[Ni-Fe] hydrogenase complex"/>
    <property type="evidence" value="ECO:0007669"/>
    <property type="project" value="TreeGrafter"/>
</dbReference>
<dbReference type="HOGENOM" id="CLU_046107_0_0_0"/>
<feature type="binding site" evidence="13">
    <location>
        <position position="59"/>
    </location>
    <ligand>
        <name>[4Fe-4S] cluster</name>
        <dbReference type="ChEBI" id="CHEBI:49883"/>
        <label>1</label>
    </ligand>
</feature>
<dbReference type="InterPro" id="IPR037024">
    <property type="entry name" value="NiFe_Hase_small_N_sf"/>
</dbReference>
<dbReference type="GO" id="GO:0051539">
    <property type="term" value="F:4 iron, 4 sulfur cluster binding"/>
    <property type="evidence" value="ECO:0007669"/>
    <property type="project" value="UniProtKB-KW"/>
</dbReference>
<keyword evidence="10 13" id="KW-0408">Iron</keyword>
<gene>
    <name evidence="16" type="ordered locus">Calni_0096</name>
</gene>
<reference evidence="16 17" key="2">
    <citation type="journal article" date="2011" name="Stand. Genomic Sci.">
        <title>Complete genome sequence of Calditerrivibrio nitroreducens type strain (Yu37-1).</title>
        <authorList>
            <person name="Pitluck S."/>
            <person name="Sikorski J."/>
            <person name="Zeytun A."/>
            <person name="Lapidus A."/>
            <person name="Nolan M."/>
            <person name="Lucas S."/>
            <person name="Hammon N."/>
            <person name="Deshpande S."/>
            <person name="Cheng J.F."/>
            <person name="Tapia R."/>
            <person name="Han C."/>
            <person name="Goodwin L."/>
            <person name="Liolios K."/>
            <person name="Pagani I."/>
            <person name="Ivanova N."/>
            <person name="Mavromatis K."/>
            <person name="Pati A."/>
            <person name="Chen A."/>
            <person name="Palaniappan K."/>
            <person name="Hauser L."/>
            <person name="Chang Y.J."/>
            <person name="Jeffries C.D."/>
            <person name="Detter J.C."/>
            <person name="Brambilla E."/>
            <person name="Djao O.D."/>
            <person name="Rohde M."/>
            <person name="Spring S."/>
            <person name="Goker M."/>
            <person name="Woyke T."/>
            <person name="Bristow J."/>
            <person name="Eisen J.A."/>
            <person name="Markowitz V."/>
            <person name="Hugenholtz P."/>
            <person name="Kyrpides N.C."/>
            <person name="Klenk H.P."/>
            <person name="Land M."/>
        </authorList>
    </citation>
    <scope>NUCLEOTIDE SEQUENCE [LARGE SCALE GENOMIC DNA]</scope>
    <source>
        <strain evidence="17">DSM 19672 / NBRC 101217 / Yu37-1</strain>
    </source>
</reference>
<dbReference type="KEGG" id="cni:Calni_0096"/>
<dbReference type="InterPro" id="IPR006137">
    <property type="entry name" value="NADH_UbQ_OxRdtase-like_20kDa"/>
</dbReference>
<comment type="cofactor">
    <cofactor evidence="2">
        <name>[4Fe-4S] cluster</name>
        <dbReference type="ChEBI" id="CHEBI:49883"/>
    </cofactor>
</comment>
<feature type="domain" description="NADH:ubiquinone oxidoreductase-like 20kDa subunit" evidence="14">
    <location>
        <begin position="59"/>
        <end position="204"/>
    </location>
</feature>
<proteinExistence type="inferred from homology"/>
<dbReference type="PROSITE" id="PS51318">
    <property type="entry name" value="TAT"/>
    <property type="match status" value="1"/>
</dbReference>
<evidence type="ECO:0000256" key="10">
    <source>
        <dbReference type="ARBA" id="ARBA00023004"/>
    </source>
</evidence>
<dbReference type="eggNOG" id="COG1740">
    <property type="taxonomic scope" value="Bacteria"/>
</dbReference>
<dbReference type="EMBL" id="CP002347">
    <property type="protein sequence ID" value="ADR18011.1"/>
    <property type="molecule type" value="Genomic_DNA"/>
</dbReference>
<dbReference type="InterPro" id="IPR019546">
    <property type="entry name" value="TAT_signal_bac_arc"/>
</dbReference>
<name>E4TIQ6_CALNY</name>
<feature type="domain" description="Cytochrome-c3 hydrogenase C-terminal" evidence="15">
    <location>
        <begin position="224"/>
        <end position="307"/>
    </location>
</feature>
<accession>E4TIQ6</accession>
<keyword evidence="12 13" id="KW-0003">3Fe-4S</keyword>
<feature type="binding site" evidence="13">
    <location>
        <position position="272"/>
    </location>
    <ligand>
        <name>[3Fe-4S] cluster</name>
        <dbReference type="ChEBI" id="CHEBI:21137"/>
    </ligand>
</feature>
<evidence type="ECO:0000256" key="1">
    <source>
        <dbReference type="ARBA" id="ARBA00001927"/>
    </source>
</evidence>
<comment type="cofactor">
    <cofactor evidence="1">
        <name>[3Fe-4S] cluster</name>
        <dbReference type="ChEBI" id="CHEBI:21137"/>
    </cofactor>
</comment>
<protein>
    <submittedName>
        <fullName evidence="16">Hydrogenase (NiFe) small subunit HydA</fullName>
        <ecNumber evidence="16">1.12.99.6</ecNumber>
    </submittedName>
</protein>
<keyword evidence="7 13" id="KW-0479">Metal-binding</keyword>
<comment type="subcellular location">
    <subcellularLocation>
        <location evidence="3">Cell envelope</location>
    </subcellularLocation>
</comment>
<evidence type="ECO:0000256" key="6">
    <source>
        <dbReference type="ARBA" id="ARBA00022485"/>
    </source>
</evidence>
<dbReference type="PRINTS" id="PR00614">
    <property type="entry name" value="NIHGNASESMLL"/>
</dbReference>
<dbReference type="Gene3D" id="3.40.50.700">
    <property type="entry name" value="NADH:ubiquinone oxidoreductase-like, 20kDa subunit"/>
    <property type="match status" value="1"/>
</dbReference>
<comment type="similarity">
    <text evidence="4">Belongs to the [NiFe]/[NiFeSe] hydrogenase small subunit family.</text>
</comment>
<dbReference type="Proteomes" id="UP000007039">
    <property type="component" value="Chromosome"/>
</dbReference>
<dbReference type="PANTHER" id="PTHR30013">
    <property type="entry name" value="NIFE / NIFESE HYDROGENASE SMALL SUBUNIT FAMILY MEMBER"/>
    <property type="match status" value="1"/>
</dbReference>
<comment type="subunit">
    <text evidence="5">Heterodimer of a large and a small subunit.</text>
</comment>
<dbReference type="InterPro" id="IPR006311">
    <property type="entry name" value="TAT_signal"/>
</dbReference>
<keyword evidence="17" id="KW-1185">Reference proteome</keyword>
<reference key="1">
    <citation type="submission" date="2010-11" db="EMBL/GenBank/DDBJ databases">
        <title>The complete genome of chromosome of Calditerrivibrio nitroreducens DSM 19672.</title>
        <authorList>
            <consortium name="US DOE Joint Genome Institute (JGI-PGF)"/>
            <person name="Lucas S."/>
            <person name="Copeland A."/>
            <person name="Lapidus A."/>
            <person name="Bruce D."/>
            <person name="Goodwin L."/>
            <person name="Pitluck S."/>
            <person name="Kyrpides N."/>
            <person name="Mavromatis K."/>
            <person name="Ivanova N."/>
            <person name="Mikhailova N."/>
            <person name="Zeytun A."/>
            <person name="Brettin T."/>
            <person name="Detter J.C."/>
            <person name="Tapia R."/>
            <person name="Han C."/>
            <person name="Land M."/>
            <person name="Hauser L."/>
            <person name="Markowitz V."/>
            <person name="Cheng J.-F."/>
            <person name="Hugenholtz P."/>
            <person name="Woyke T."/>
            <person name="Wu D."/>
            <person name="Spring S."/>
            <person name="Schroeder M."/>
            <person name="Brambilla E."/>
            <person name="Klenk H.-P."/>
            <person name="Eisen J.A."/>
        </authorList>
    </citation>
    <scope>NUCLEOTIDE SEQUENCE [LARGE SCALE GENOMIC DNA]</scope>
    <source>
        <strain>DSM 19672</strain>
    </source>
</reference>
<keyword evidence="11 13" id="KW-0411">Iron-sulfur</keyword>
<dbReference type="GO" id="GO:0016020">
    <property type="term" value="C:membrane"/>
    <property type="evidence" value="ECO:0007669"/>
    <property type="project" value="TreeGrafter"/>
</dbReference>
<dbReference type="GO" id="GO:0046872">
    <property type="term" value="F:metal ion binding"/>
    <property type="evidence" value="ECO:0007669"/>
    <property type="project" value="UniProtKB-KW"/>
</dbReference>
<dbReference type="EC" id="1.12.99.6" evidence="16"/>
<evidence type="ECO:0000256" key="11">
    <source>
        <dbReference type="ARBA" id="ARBA00023014"/>
    </source>
</evidence>
<dbReference type="Pfam" id="PF01058">
    <property type="entry name" value="Oxidored_q6"/>
    <property type="match status" value="1"/>
</dbReference>
<dbReference type="GO" id="GO:0009375">
    <property type="term" value="C:ferredoxin hydrogenase complex"/>
    <property type="evidence" value="ECO:0007669"/>
    <property type="project" value="InterPro"/>
</dbReference>
<evidence type="ECO:0000259" key="14">
    <source>
        <dbReference type="Pfam" id="PF01058"/>
    </source>
</evidence>
<dbReference type="InterPro" id="IPR001821">
    <property type="entry name" value="NiFe_hydrogenase_ssu"/>
</dbReference>
<dbReference type="NCBIfam" id="TIGR01409">
    <property type="entry name" value="TAT_signal_seq"/>
    <property type="match status" value="1"/>
</dbReference>
<dbReference type="SUPFAM" id="SSF56770">
    <property type="entry name" value="HydA/Nqo6-like"/>
    <property type="match status" value="1"/>
</dbReference>
<evidence type="ECO:0000256" key="3">
    <source>
        <dbReference type="ARBA" id="ARBA00004196"/>
    </source>
</evidence>
<dbReference type="InterPro" id="IPR037148">
    <property type="entry name" value="NiFe-Hase_small_C_sf"/>
</dbReference>
<dbReference type="GO" id="GO:0008901">
    <property type="term" value="F:ferredoxin hydrogenase activity"/>
    <property type="evidence" value="ECO:0007669"/>
    <property type="project" value="InterPro"/>
</dbReference>
<dbReference type="OrthoDB" id="9766729at2"/>
<dbReference type="AlphaFoldDB" id="E4TIQ6"/>
<keyword evidence="6 13" id="KW-0004">4Fe-4S</keyword>
<dbReference type="PIRSF" id="PIRSF000310">
    <property type="entry name" value="NiFe_hyd_ssu"/>
    <property type="match status" value="1"/>
</dbReference>
<keyword evidence="8" id="KW-0732">Signal</keyword>
<feature type="binding site" evidence="13">
    <location>
        <position position="157"/>
    </location>
    <ligand>
        <name>[4Fe-4S] cluster</name>
        <dbReference type="ChEBI" id="CHEBI:49883"/>
        <label>1</label>
    </ligand>
</feature>
<feature type="binding site" evidence="13">
    <location>
        <position position="232"/>
    </location>
    <ligand>
        <name>[4Fe-4S] cluster</name>
        <dbReference type="ChEBI" id="CHEBI:49883"/>
        <label>2</label>
    </ligand>
</feature>
<evidence type="ECO:0000256" key="7">
    <source>
        <dbReference type="ARBA" id="ARBA00022723"/>
    </source>
</evidence>
<dbReference type="Pfam" id="PF14720">
    <property type="entry name" value="NiFe_hyd_SSU_C"/>
    <property type="match status" value="1"/>
</dbReference>
<dbReference type="PANTHER" id="PTHR30013:SF7">
    <property type="entry name" value="HYDROGENASE-2 SMALL CHAIN"/>
    <property type="match status" value="1"/>
</dbReference>
<dbReference type="GO" id="GO:0030313">
    <property type="term" value="C:cell envelope"/>
    <property type="evidence" value="ECO:0007669"/>
    <property type="project" value="UniProtKB-SubCell"/>
</dbReference>
<evidence type="ECO:0000259" key="15">
    <source>
        <dbReference type="Pfam" id="PF14720"/>
    </source>
</evidence>
<feature type="binding site" evidence="13">
    <location>
        <position position="229"/>
    </location>
    <ligand>
        <name>[4Fe-4S] cluster</name>
        <dbReference type="ChEBI" id="CHEBI:49883"/>
        <label>2</label>
    </ligand>
</feature>
<dbReference type="STRING" id="768670.Calni_0096"/>
<dbReference type="GO" id="GO:0009055">
    <property type="term" value="F:electron transfer activity"/>
    <property type="evidence" value="ECO:0007669"/>
    <property type="project" value="TreeGrafter"/>
</dbReference>
<sequence precursor="true">MSRVTDFLKEYGISRRDFLKYCTALSGMLALSPALAPRVAEAIESDNRPPVIWLEFQDCAGDSESLLRADRPTVAELVLDYLSIDYHETIMAAAGFQAEEAKKGTLEKYKGKYIVVVEGSIPTNDNGVYCTIGGKTALDILKEAGEGAAFVIAVGTCAAYGGLPAAYPNPTGAKGVKDILPHKTVINLPGCPMNVDNLTGTIVHYLLFGAAPALDKFLRPKFAYGKRIHDNCERRAHFDAGQFVEAWGDDAHRKGWCLYKMGCKGPETFHNCPTIRWNDGLSWPVMAGHGCAGCSEPGFWDTMTPLYNRLPNVPGFGVEATATKIGTAVVGASAVIFGTHGIVSLIRNRGLIKKVENNEVEIEEDNK</sequence>
<evidence type="ECO:0000256" key="5">
    <source>
        <dbReference type="ARBA" id="ARBA00011771"/>
    </source>
</evidence>
<feature type="binding site" evidence="13">
    <location>
        <position position="291"/>
    </location>
    <ligand>
        <name>[3Fe-4S] cluster</name>
        <dbReference type="ChEBI" id="CHEBI:21137"/>
    </ligand>
</feature>
<dbReference type="GO" id="GO:0051538">
    <property type="term" value="F:3 iron, 4 sulfur cluster binding"/>
    <property type="evidence" value="ECO:0007669"/>
    <property type="project" value="UniProtKB-KW"/>
</dbReference>
<evidence type="ECO:0000256" key="4">
    <source>
        <dbReference type="ARBA" id="ARBA00006605"/>
    </source>
</evidence>
<evidence type="ECO:0000313" key="16">
    <source>
        <dbReference type="EMBL" id="ADR18011.1"/>
    </source>
</evidence>
<feature type="binding site" evidence="13">
    <location>
        <position position="257"/>
    </location>
    <ligand>
        <name>[4Fe-4S] cluster</name>
        <dbReference type="ChEBI" id="CHEBI:49883"/>
        <label>2</label>
    </ligand>
</feature>
<evidence type="ECO:0000256" key="2">
    <source>
        <dbReference type="ARBA" id="ARBA00001966"/>
    </source>
</evidence>
<dbReference type="InterPro" id="IPR027394">
    <property type="entry name" value="Cytochrome-c3_hydrogenase_C"/>
</dbReference>